<dbReference type="PANTHER" id="PTHR11845:SF13">
    <property type="entry name" value="5'-DEOXYNUCLEOTIDASE HDDC2"/>
    <property type="match status" value="1"/>
</dbReference>
<organism evidence="4 5">
    <name type="scientific">Rhodobacter capsulatus</name>
    <name type="common">Rhodopseudomonas capsulata</name>
    <dbReference type="NCBI Taxonomy" id="1061"/>
    <lineage>
        <taxon>Bacteria</taxon>
        <taxon>Pseudomonadati</taxon>
        <taxon>Pseudomonadota</taxon>
        <taxon>Alphaproteobacteria</taxon>
        <taxon>Rhodobacterales</taxon>
        <taxon>Rhodobacter group</taxon>
        <taxon>Rhodobacter</taxon>
    </lineage>
</organism>
<gene>
    <name evidence="4" type="ORF">SAMN04244550_01334</name>
</gene>
<keyword evidence="1" id="KW-0479">Metal-binding</keyword>
<dbReference type="EMBL" id="FNAY01000005">
    <property type="protein sequence ID" value="SDE93086.1"/>
    <property type="molecule type" value="Genomic_DNA"/>
</dbReference>
<evidence type="ECO:0000313" key="5">
    <source>
        <dbReference type="Proteomes" id="UP000183812"/>
    </source>
</evidence>
<protein>
    <submittedName>
        <fullName evidence="4">Putative hydrolases of HD superfamily</fullName>
    </submittedName>
</protein>
<accession>A0A1G7GY50</accession>
<sequence>MSDAAKATGRLDQLFAFLLEAEKLKSVTRATPVHDGSRRENSAEHSWTLALYALVLAEEAAPGVDPLRAVKMLLIHDLVEIDVGDVPIHSAGGAAHGSAEIQSAESAAAKRIFGLLPKDLGDDLQALWEEFEAAETPTAIYAKSLDRVQPVLLNQLSGGGSWLDYDVTWDQLQTRVGTKVARGLPAVWDWVQTKIRPWFSARGL</sequence>
<feature type="domain" description="HD" evidence="3">
    <location>
        <begin position="21"/>
        <end position="188"/>
    </location>
</feature>
<dbReference type="SUPFAM" id="SSF109604">
    <property type="entry name" value="HD-domain/PDEase-like"/>
    <property type="match status" value="1"/>
</dbReference>
<dbReference type="InterPro" id="IPR006674">
    <property type="entry name" value="HD_domain"/>
</dbReference>
<evidence type="ECO:0000256" key="2">
    <source>
        <dbReference type="ARBA" id="ARBA00022801"/>
    </source>
</evidence>
<dbReference type="GO" id="GO:0002953">
    <property type="term" value="F:5'-deoxynucleotidase activity"/>
    <property type="evidence" value="ECO:0007669"/>
    <property type="project" value="InterPro"/>
</dbReference>
<evidence type="ECO:0000256" key="1">
    <source>
        <dbReference type="ARBA" id="ARBA00022723"/>
    </source>
</evidence>
<dbReference type="GO" id="GO:0005737">
    <property type="term" value="C:cytoplasm"/>
    <property type="evidence" value="ECO:0007669"/>
    <property type="project" value="TreeGrafter"/>
</dbReference>
<dbReference type="AlphaFoldDB" id="A0A1G7GY50"/>
<evidence type="ECO:0000259" key="3">
    <source>
        <dbReference type="Pfam" id="PF13023"/>
    </source>
</evidence>
<dbReference type="InterPro" id="IPR039356">
    <property type="entry name" value="YfbR/HDDC2"/>
</dbReference>
<proteinExistence type="predicted"/>
<keyword evidence="2 4" id="KW-0378">Hydrolase</keyword>
<dbReference type="OrthoDB" id="9796032at2"/>
<dbReference type="Gene3D" id="1.10.3210.10">
    <property type="entry name" value="Hypothetical protein af1432"/>
    <property type="match status" value="1"/>
</dbReference>
<dbReference type="GO" id="GO:0046872">
    <property type="term" value="F:metal ion binding"/>
    <property type="evidence" value="ECO:0007669"/>
    <property type="project" value="UniProtKB-KW"/>
</dbReference>
<name>A0A1G7GY50_RHOCA</name>
<evidence type="ECO:0000313" key="4">
    <source>
        <dbReference type="EMBL" id="SDE93086.1"/>
    </source>
</evidence>
<dbReference type="RefSeq" id="WP_074553254.1">
    <property type="nucleotide sequence ID" value="NZ_CP119563.1"/>
</dbReference>
<dbReference type="Pfam" id="PF13023">
    <property type="entry name" value="HD_3"/>
    <property type="match status" value="1"/>
</dbReference>
<dbReference type="PANTHER" id="PTHR11845">
    <property type="entry name" value="5'-DEOXYNUCLEOTIDASE HDDC2"/>
    <property type="match status" value="1"/>
</dbReference>
<reference evidence="4 5" key="1">
    <citation type="submission" date="2016-10" db="EMBL/GenBank/DDBJ databases">
        <authorList>
            <person name="de Groot N.N."/>
        </authorList>
    </citation>
    <scope>NUCLEOTIDE SEQUENCE [LARGE SCALE GENOMIC DNA]</scope>
    <source>
        <strain evidence="5">DSM 938 / 37b4</strain>
    </source>
</reference>
<dbReference type="Proteomes" id="UP000183812">
    <property type="component" value="Unassembled WGS sequence"/>
</dbReference>